<dbReference type="EMBL" id="JAWHQM010000039">
    <property type="protein sequence ID" value="KAK5634216.1"/>
    <property type="molecule type" value="Genomic_DNA"/>
</dbReference>
<comment type="caution">
    <text evidence="1">The sequence shown here is derived from an EMBL/GenBank/DDBJ whole genome shotgun (WGS) entry which is preliminary data.</text>
</comment>
<proteinExistence type="predicted"/>
<name>A0AAN7UWH6_9PEZI</name>
<evidence type="ECO:0000313" key="1">
    <source>
        <dbReference type="EMBL" id="KAK5634216.1"/>
    </source>
</evidence>
<dbReference type="AlphaFoldDB" id="A0AAN7UWH6"/>
<accession>A0AAN7UWH6</accession>
<organism evidence="1 2">
    <name type="scientific">Xylaria bambusicola</name>
    <dbReference type="NCBI Taxonomy" id="326684"/>
    <lineage>
        <taxon>Eukaryota</taxon>
        <taxon>Fungi</taxon>
        <taxon>Dikarya</taxon>
        <taxon>Ascomycota</taxon>
        <taxon>Pezizomycotina</taxon>
        <taxon>Sordariomycetes</taxon>
        <taxon>Xylariomycetidae</taxon>
        <taxon>Xylariales</taxon>
        <taxon>Xylariaceae</taxon>
        <taxon>Xylaria</taxon>
    </lineage>
</organism>
<gene>
    <name evidence="1" type="ORF">RRF57_009930</name>
</gene>
<dbReference type="Proteomes" id="UP001305414">
    <property type="component" value="Unassembled WGS sequence"/>
</dbReference>
<protein>
    <submittedName>
        <fullName evidence="1">Uncharacterized protein</fullName>
    </submittedName>
</protein>
<sequence length="130" mass="14109">MYSVDVPLLSVTHVFQSTCFSVSTLTRGEEDGSSILPEEAVSESLGTRFVLSRNRIVAPFLYFANSRSSRSRSDFMPSRTTSVPMGQSSMSSVVRVPLSIKPISGRSVKVAVFFLRGPEGPSKCGVSLVR</sequence>
<keyword evidence="2" id="KW-1185">Reference proteome</keyword>
<evidence type="ECO:0000313" key="2">
    <source>
        <dbReference type="Proteomes" id="UP001305414"/>
    </source>
</evidence>
<reference evidence="1 2" key="1">
    <citation type="submission" date="2023-10" db="EMBL/GenBank/DDBJ databases">
        <title>Draft genome sequence of Xylaria bambusicola isolate GMP-LS, the root and basal stem rot pathogen of sugarcane in Indonesia.</title>
        <authorList>
            <person name="Selvaraj P."/>
            <person name="Muralishankar V."/>
            <person name="Muruganantham S."/>
            <person name="Sp S."/>
            <person name="Haryani S."/>
            <person name="Lau K.J.X."/>
            <person name="Naqvi N.I."/>
        </authorList>
    </citation>
    <scope>NUCLEOTIDE SEQUENCE [LARGE SCALE GENOMIC DNA]</scope>
    <source>
        <strain evidence="1">GMP-LS</strain>
    </source>
</reference>